<feature type="domain" description="Diiron non-heme beta-hydroxylase N-terminal" evidence="2">
    <location>
        <begin position="13"/>
        <end position="234"/>
    </location>
</feature>
<proteinExistence type="predicted"/>
<dbReference type="GO" id="GO:0016787">
    <property type="term" value="F:hydrolase activity"/>
    <property type="evidence" value="ECO:0007669"/>
    <property type="project" value="UniProtKB-KW"/>
</dbReference>
<dbReference type="AlphaFoldDB" id="A0A0G3BN47"/>
<evidence type="ECO:0000313" key="3">
    <source>
        <dbReference type="EMBL" id="AKJ29413.1"/>
    </source>
</evidence>
<keyword evidence="3" id="KW-0378">Hydrolase</keyword>
<name>A0A0G3BN47_9BURK</name>
<dbReference type="EMBL" id="CP011371">
    <property type="protein sequence ID" value="AKJ29413.1"/>
    <property type="molecule type" value="Genomic_DNA"/>
</dbReference>
<gene>
    <name evidence="3" type="ORF">AAW51_2722</name>
</gene>
<dbReference type="PANTHER" id="PTHR15032">
    <property type="entry name" value="N-ACYL-PHOSPHATIDYLETHANOLAMINE-HYDROLYZING PHOSPHOLIPASE D"/>
    <property type="match status" value="1"/>
</dbReference>
<dbReference type="Pfam" id="PF18456">
    <property type="entry name" value="CmlA_N"/>
    <property type="match status" value="1"/>
</dbReference>
<evidence type="ECO:0000313" key="4">
    <source>
        <dbReference type="Proteomes" id="UP000035352"/>
    </source>
</evidence>
<feature type="domain" description="Metallo-beta-lactamase" evidence="1">
    <location>
        <begin position="274"/>
        <end position="430"/>
    </location>
</feature>
<dbReference type="GO" id="GO:0005737">
    <property type="term" value="C:cytoplasm"/>
    <property type="evidence" value="ECO:0007669"/>
    <property type="project" value="TreeGrafter"/>
</dbReference>
<keyword evidence="4" id="KW-1185">Reference proteome</keyword>
<accession>A0A0G3BN47</accession>
<dbReference type="Gene3D" id="3.60.15.10">
    <property type="entry name" value="Ribonuclease Z/Hydroxyacylglutathione hydrolase-like"/>
    <property type="match status" value="1"/>
</dbReference>
<sequence length="535" mass="59638">MNDMNHSAPYTLAAGVRSVPLVNSWYAHPFLVSPLTFGLYTRHSHLAMLDSYLEDPEQHRACVQLPELRGGPFIDHPGDPDDIRRFKDETLRRCALPLRGAAAVQNLFRLLQSSAKGGALAGLYPQVDDLLRQGVELAYDVCKQPSARFIEPCFYDSPLYDTSLQSVRLEKAVEGPRDFILSTPQLARPPASLELKVPFADPLWQSLYDGSHGVNELLEMVRPHLGDAARQLPLIQDILAPVRPPDPAASGPADSVRVRYFGHACVLMQGAGVNVLVDPLISYPGESALDHFTFDDLPPRIDYVLITHPHQDHVVLETLLRLRHRIDHVVVGRAAGGSLQDISLKHLLQHCGFERVIELGEYESITFDGGRIVGAPFYGEHGDLDIRAKLVYGVEMHGNACLFLADSNPPAPEFYAPLRKLLPRVECMFLGMECVGAPATWLYGPMLQKTLTHGEDQARRLDGCNAAMAHRFQQYFVPKRLFVYAMGAEPWLTHLTSILYSEESIQFKEARLLEATVRAHGKHAEVLFGKMELLL</sequence>
<protein>
    <submittedName>
        <fullName evidence="3">Metal-dependent hydrolase</fullName>
    </submittedName>
</protein>
<evidence type="ECO:0000259" key="2">
    <source>
        <dbReference type="Pfam" id="PF18456"/>
    </source>
</evidence>
<dbReference type="KEGG" id="pbh:AAW51_2722"/>
<dbReference type="Pfam" id="PF12706">
    <property type="entry name" value="Lactamase_B_2"/>
    <property type="match status" value="1"/>
</dbReference>
<dbReference type="PANTHER" id="PTHR15032:SF4">
    <property type="entry name" value="N-ACYL-PHOSPHATIDYLETHANOLAMINE-HYDROLYZING PHOSPHOLIPASE D"/>
    <property type="match status" value="1"/>
</dbReference>
<evidence type="ECO:0000259" key="1">
    <source>
        <dbReference type="Pfam" id="PF12706"/>
    </source>
</evidence>
<dbReference type="InterPro" id="IPR036866">
    <property type="entry name" value="RibonucZ/Hydroxyglut_hydro"/>
</dbReference>
<reference evidence="3 4" key="1">
    <citation type="submission" date="2015-05" db="EMBL/GenBank/DDBJ databases">
        <authorList>
            <person name="Tang B."/>
            <person name="Yu Y."/>
        </authorList>
    </citation>
    <scope>NUCLEOTIDE SEQUENCE [LARGE SCALE GENOMIC DNA]</scope>
    <source>
        <strain evidence="3 4">DSM 7029</strain>
    </source>
</reference>
<dbReference type="InterPro" id="IPR001279">
    <property type="entry name" value="Metallo-B-lactamas"/>
</dbReference>
<dbReference type="InterPro" id="IPR041141">
    <property type="entry name" value="CmlA_N"/>
</dbReference>
<dbReference type="PATRIC" id="fig|413882.6.peg.2841"/>
<dbReference type="STRING" id="413882.AAW51_2722"/>
<organism evidence="3 4">
    <name type="scientific">Caldimonas brevitalea</name>
    <dbReference type="NCBI Taxonomy" id="413882"/>
    <lineage>
        <taxon>Bacteria</taxon>
        <taxon>Pseudomonadati</taxon>
        <taxon>Pseudomonadota</taxon>
        <taxon>Betaproteobacteria</taxon>
        <taxon>Burkholderiales</taxon>
        <taxon>Sphaerotilaceae</taxon>
        <taxon>Caldimonas</taxon>
    </lineage>
</organism>
<dbReference type="SUPFAM" id="SSF56281">
    <property type="entry name" value="Metallo-hydrolase/oxidoreductase"/>
    <property type="match status" value="1"/>
</dbReference>
<dbReference type="Proteomes" id="UP000035352">
    <property type="component" value="Chromosome"/>
</dbReference>